<organism evidence="3 4">
    <name type="scientific">Rhizocola hellebori</name>
    <dbReference type="NCBI Taxonomy" id="1392758"/>
    <lineage>
        <taxon>Bacteria</taxon>
        <taxon>Bacillati</taxon>
        <taxon>Actinomycetota</taxon>
        <taxon>Actinomycetes</taxon>
        <taxon>Micromonosporales</taxon>
        <taxon>Micromonosporaceae</taxon>
        <taxon>Rhizocola</taxon>
    </lineage>
</organism>
<dbReference type="Proteomes" id="UP000612899">
    <property type="component" value="Unassembled WGS sequence"/>
</dbReference>
<evidence type="ECO:0000256" key="1">
    <source>
        <dbReference type="ARBA" id="ARBA00022801"/>
    </source>
</evidence>
<accession>A0A8J3QKE1</accession>
<dbReference type="Gene3D" id="2.40.380.10">
    <property type="entry name" value="FomD-like"/>
    <property type="match status" value="1"/>
</dbReference>
<dbReference type="PANTHER" id="PTHR39159:SF1">
    <property type="entry name" value="UPF0374 PROTEIN YGAC"/>
    <property type="match status" value="1"/>
</dbReference>
<feature type="domain" description="DUF402" evidence="2">
    <location>
        <begin position="54"/>
        <end position="151"/>
    </location>
</feature>
<evidence type="ECO:0000313" key="3">
    <source>
        <dbReference type="EMBL" id="GIH10731.1"/>
    </source>
</evidence>
<protein>
    <recommendedName>
        <fullName evidence="2">DUF402 domain-containing protein</fullName>
    </recommendedName>
</protein>
<evidence type="ECO:0000313" key="4">
    <source>
        <dbReference type="Proteomes" id="UP000612899"/>
    </source>
</evidence>
<dbReference type="SUPFAM" id="SSF159234">
    <property type="entry name" value="FomD-like"/>
    <property type="match status" value="1"/>
</dbReference>
<dbReference type="InterPro" id="IPR035930">
    <property type="entry name" value="FomD-like_sf"/>
</dbReference>
<dbReference type="Pfam" id="PF04167">
    <property type="entry name" value="DUF402"/>
    <property type="match status" value="1"/>
</dbReference>
<proteinExistence type="predicted"/>
<keyword evidence="4" id="KW-1185">Reference proteome</keyword>
<dbReference type="GO" id="GO:0016787">
    <property type="term" value="F:hydrolase activity"/>
    <property type="evidence" value="ECO:0007669"/>
    <property type="project" value="UniProtKB-KW"/>
</dbReference>
<comment type="caution">
    <text evidence="3">The sequence shown here is derived from an EMBL/GenBank/DDBJ whole genome shotgun (WGS) entry which is preliminary data.</text>
</comment>
<name>A0A8J3QKE1_9ACTN</name>
<dbReference type="InterPro" id="IPR050212">
    <property type="entry name" value="Ntdp-like"/>
</dbReference>
<dbReference type="InterPro" id="IPR007295">
    <property type="entry name" value="DUF402"/>
</dbReference>
<keyword evidence="1" id="KW-0378">Hydrolase</keyword>
<dbReference type="AlphaFoldDB" id="A0A8J3QKE1"/>
<evidence type="ECO:0000259" key="2">
    <source>
        <dbReference type="Pfam" id="PF04167"/>
    </source>
</evidence>
<dbReference type="PANTHER" id="PTHR39159">
    <property type="match status" value="1"/>
</dbReference>
<sequence length="167" mass="19157">MRDIRVVYRKFDGGLHWHLTMKYLGEDEHGIWVGLEAGGFMRKGDGPPLPIPQAHVGLFPHEGWWTAWFNDEPQRVEIYCDITTPPQWISDDEVTMVDLDLDVARQREDGSVHLLDEDEFAEHQVLYAYPPHVVENAIAAAQWLQDAITAGAEPFTTGYLRWMAQVK</sequence>
<dbReference type="EMBL" id="BONY01000104">
    <property type="protein sequence ID" value="GIH10731.1"/>
    <property type="molecule type" value="Genomic_DNA"/>
</dbReference>
<gene>
    <name evidence="3" type="ORF">Rhe02_87980</name>
</gene>
<dbReference type="RefSeq" id="WP_239124440.1">
    <property type="nucleotide sequence ID" value="NZ_BONY01000104.1"/>
</dbReference>
<reference evidence="3" key="1">
    <citation type="submission" date="2021-01" db="EMBL/GenBank/DDBJ databases">
        <title>Whole genome shotgun sequence of Rhizocola hellebori NBRC 109834.</title>
        <authorList>
            <person name="Komaki H."/>
            <person name="Tamura T."/>
        </authorList>
    </citation>
    <scope>NUCLEOTIDE SEQUENCE</scope>
    <source>
        <strain evidence="3">NBRC 109834</strain>
    </source>
</reference>